<organism evidence="1 2">
    <name type="scientific">Colocasia esculenta</name>
    <name type="common">Wild taro</name>
    <name type="synonym">Arum esculentum</name>
    <dbReference type="NCBI Taxonomy" id="4460"/>
    <lineage>
        <taxon>Eukaryota</taxon>
        <taxon>Viridiplantae</taxon>
        <taxon>Streptophyta</taxon>
        <taxon>Embryophyta</taxon>
        <taxon>Tracheophyta</taxon>
        <taxon>Spermatophyta</taxon>
        <taxon>Magnoliopsida</taxon>
        <taxon>Liliopsida</taxon>
        <taxon>Araceae</taxon>
        <taxon>Aroideae</taxon>
        <taxon>Colocasieae</taxon>
        <taxon>Colocasia</taxon>
    </lineage>
</organism>
<proteinExistence type="predicted"/>
<reference evidence="1" key="1">
    <citation type="submission" date="2017-07" db="EMBL/GenBank/DDBJ databases">
        <title>Taro Niue Genome Assembly and Annotation.</title>
        <authorList>
            <person name="Atibalentja N."/>
            <person name="Keating K."/>
            <person name="Fields C.J."/>
        </authorList>
    </citation>
    <scope>NUCLEOTIDE SEQUENCE</scope>
    <source>
        <strain evidence="1">Niue_2</strain>
        <tissue evidence="1">Leaf</tissue>
    </source>
</reference>
<dbReference type="EMBL" id="NMUH01007061">
    <property type="protein sequence ID" value="MQM16559.1"/>
    <property type="molecule type" value="Genomic_DNA"/>
</dbReference>
<sequence>MVVPTGTSNWRRNGSGYHHRLVYVDSLEVVVDSYYPPRTNSWDLNTICRQTRVGCRQVLEARIMSTGEIACKTMYQNKSKKIKKRTKDKYLSTAPKMPVDSPAQIDLMGYWQR</sequence>
<keyword evidence="2" id="KW-1185">Reference proteome</keyword>
<name>A0A843XB18_COLES</name>
<comment type="caution">
    <text evidence="1">The sequence shown here is derived from an EMBL/GenBank/DDBJ whole genome shotgun (WGS) entry which is preliminary data.</text>
</comment>
<dbReference type="AlphaFoldDB" id="A0A843XB18"/>
<evidence type="ECO:0000313" key="1">
    <source>
        <dbReference type="EMBL" id="MQM16559.1"/>
    </source>
</evidence>
<dbReference type="Proteomes" id="UP000652761">
    <property type="component" value="Unassembled WGS sequence"/>
</dbReference>
<protein>
    <submittedName>
        <fullName evidence="1">Uncharacterized protein</fullName>
    </submittedName>
</protein>
<accession>A0A843XB18</accession>
<gene>
    <name evidence="1" type="ORF">Taro_049517</name>
</gene>
<evidence type="ECO:0000313" key="2">
    <source>
        <dbReference type="Proteomes" id="UP000652761"/>
    </source>
</evidence>